<dbReference type="EMBL" id="LBUZ01000054">
    <property type="protein sequence ID" value="KKQ73744.1"/>
    <property type="molecule type" value="Genomic_DNA"/>
</dbReference>
<reference evidence="5 6" key="1">
    <citation type="journal article" date="2015" name="Nature">
        <title>rRNA introns, odd ribosomes, and small enigmatic genomes across a large radiation of phyla.</title>
        <authorList>
            <person name="Brown C.T."/>
            <person name="Hug L.A."/>
            <person name="Thomas B.C."/>
            <person name="Sharon I."/>
            <person name="Castelle C.J."/>
            <person name="Singh A."/>
            <person name="Wilkins M.J."/>
            <person name="Williams K.H."/>
            <person name="Banfield J.F."/>
        </authorList>
    </citation>
    <scope>NUCLEOTIDE SEQUENCE [LARGE SCALE GENOMIC DNA]</scope>
</reference>
<dbReference type="AlphaFoldDB" id="A0A0G0MJ39"/>
<evidence type="ECO:0000313" key="6">
    <source>
        <dbReference type="Proteomes" id="UP000034181"/>
    </source>
</evidence>
<proteinExistence type="inferred from homology"/>
<comment type="similarity">
    <text evidence="1 4">Belongs to the universal ribosomal protein uL13 family.</text>
</comment>
<dbReference type="Gene3D" id="3.90.1180.10">
    <property type="entry name" value="Ribosomal protein L13"/>
    <property type="match status" value="1"/>
</dbReference>
<comment type="function">
    <text evidence="4">This protein is one of the early assembly proteins of the 50S ribosomal subunit, although it is not seen to bind rRNA by itself. It is important during the early stages of 50S assembly.</text>
</comment>
<dbReference type="InterPro" id="IPR005822">
    <property type="entry name" value="Ribosomal_uL13"/>
</dbReference>
<name>A0A0G0MJ39_9BACT</name>
<accession>A0A0G0MJ39</accession>
<evidence type="ECO:0000256" key="2">
    <source>
        <dbReference type="ARBA" id="ARBA00022980"/>
    </source>
</evidence>
<dbReference type="SUPFAM" id="SSF52161">
    <property type="entry name" value="Ribosomal protein L13"/>
    <property type="match status" value="1"/>
</dbReference>
<dbReference type="GO" id="GO:0003729">
    <property type="term" value="F:mRNA binding"/>
    <property type="evidence" value="ECO:0007669"/>
    <property type="project" value="TreeGrafter"/>
</dbReference>
<evidence type="ECO:0000256" key="4">
    <source>
        <dbReference type="HAMAP-Rule" id="MF_01366"/>
    </source>
</evidence>
<keyword evidence="3 4" id="KW-0687">Ribonucleoprotein</keyword>
<protein>
    <recommendedName>
        <fullName evidence="4">Large ribosomal subunit protein uL13</fullName>
    </recommendedName>
</protein>
<dbReference type="GO" id="GO:1990904">
    <property type="term" value="C:ribonucleoprotein complex"/>
    <property type="evidence" value="ECO:0007669"/>
    <property type="project" value="UniProtKB-KW"/>
</dbReference>
<dbReference type="Pfam" id="PF00572">
    <property type="entry name" value="Ribosomal_L13"/>
    <property type="match status" value="1"/>
</dbReference>
<evidence type="ECO:0000256" key="3">
    <source>
        <dbReference type="ARBA" id="ARBA00023274"/>
    </source>
</evidence>
<keyword evidence="2 4" id="KW-0689">Ribosomal protein</keyword>
<dbReference type="GO" id="GO:0003735">
    <property type="term" value="F:structural constituent of ribosome"/>
    <property type="evidence" value="ECO:0007669"/>
    <property type="project" value="InterPro"/>
</dbReference>
<comment type="subunit">
    <text evidence="4">Part of the 50S ribosomal subunit.</text>
</comment>
<dbReference type="CDD" id="cd00392">
    <property type="entry name" value="Ribosomal_L13"/>
    <property type="match status" value="1"/>
</dbReference>
<organism evidence="5 6">
    <name type="scientific">Candidatus Woesebacteria bacterium GW2011_GWB1_38_5b</name>
    <dbReference type="NCBI Taxonomy" id="1618569"/>
    <lineage>
        <taxon>Bacteria</taxon>
        <taxon>Candidatus Woeseibacteriota</taxon>
    </lineage>
</organism>
<sequence>MKTYQPKKIVNRQSHNLDAKDQILGRLATKVAGLLMGKHKSTYSTHMDSGDFVTVINAKDIKVTGKKADQKIYHKHSGFPGGYRQVKYEKLLKDNPSKIIELAVKRMLPVNRLRDQRMARLKVTK</sequence>
<dbReference type="PATRIC" id="fig|1618569.3.peg.973"/>
<dbReference type="GO" id="GO:0005840">
    <property type="term" value="C:ribosome"/>
    <property type="evidence" value="ECO:0007669"/>
    <property type="project" value="UniProtKB-KW"/>
</dbReference>
<dbReference type="NCBIfam" id="TIGR01066">
    <property type="entry name" value="rplM_bact"/>
    <property type="match status" value="1"/>
</dbReference>
<dbReference type="PIRSF" id="PIRSF002181">
    <property type="entry name" value="Ribosomal_L13"/>
    <property type="match status" value="1"/>
</dbReference>
<dbReference type="HAMAP" id="MF_01366">
    <property type="entry name" value="Ribosomal_uL13"/>
    <property type="match status" value="1"/>
</dbReference>
<gene>
    <name evidence="4" type="primary">rplM</name>
    <name evidence="5" type="ORF">US96_C0054G0006</name>
</gene>
<evidence type="ECO:0000313" key="5">
    <source>
        <dbReference type="EMBL" id="KKQ73744.1"/>
    </source>
</evidence>
<evidence type="ECO:0000256" key="1">
    <source>
        <dbReference type="ARBA" id="ARBA00006227"/>
    </source>
</evidence>
<dbReference type="Proteomes" id="UP000034181">
    <property type="component" value="Unassembled WGS sequence"/>
</dbReference>
<comment type="caution">
    <text evidence="5">The sequence shown here is derived from an EMBL/GenBank/DDBJ whole genome shotgun (WGS) entry which is preliminary data.</text>
</comment>
<dbReference type="GO" id="GO:0017148">
    <property type="term" value="P:negative regulation of translation"/>
    <property type="evidence" value="ECO:0007669"/>
    <property type="project" value="TreeGrafter"/>
</dbReference>
<dbReference type="PANTHER" id="PTHR11545">
    <property type="entry name" value="RIBOSOMAL PROTEIN L13"/>
    <property type="match status" value="1"/>
</dbReference>
<dbReference type="GO" id="GO:0006412">
    <property type="term" value="P:translation"/>
    <property type="evidence" value="ECO:0007669"/>
    <property type="project" value="UniProtKB-UniRule"/>
</dbReference>
<dbReference type="InterPro" id="IPR036899">
    <property type="entry name" value="Ribosomal_uL13_sf"/>
</dbReference>
<dbReference type="PANTHER" id="PTHR11545:SF2">
    <property type="entry name" value="LARGE RIBOSOMAL SUBUNIT PROTEIN UL13M"/>
    <property type="match status" value="1"/>
</dbReference>
<dbReference type="InterPro" id="IPR005823">
    <property type="entry name" value="Ribosomal_uL13_bac-type"/>
</dbReference>